<organism evidence="1 2">
    <name type="scientific">Gonapodya prolifera (strain JEL478)</name>
    <name type="common">Monoblepharis prolifera</name>
    <dbReference type="NCBI Taxonomy" id="1344416"/>
    <lineage>
        <taxon>Eukaryota</taxon>
        <taxon>Fungi</taxon>
        <taxon>Fungi incertae sedis</taxon>
        <taxon>Chytridiomycota</taxon>
        <taxon>Chytridiomycota incertae sedis</taxon>
        <taxon>Monoblepharidomycetes</taxon>
        <taxon>Monoblepharidales</taxon>
        <taxon>Gonapodyaceae</taxon>
        <taxon>Gonapodya</taxon>
    </lineage>
</organism>
<gene>
    <name evidence="1" type="ORF">M427DRAFT_38831</name>
</gene>
<keyword evidence="2" id="KW-1185">Reference proteome</keyword>
<evidence type="ECO:0000313" key="1">
    <source>
        <dbReference type="EMBL" id="KXS09501.1"/>
    </source>
</evidence>
<evidence type="ECO:0000313" key="2">
    <source>
        <dbReference type="Proteomes" id="UP000070544"/>
    </source>
</evidence>
<dbReference type="AlphaFoldDB" id="A0A138ZYF4"/>
<dbReference type="OrthoDB" id="10373206at2759"/>
<dbReference type="Proteomes" id="UP000070544">
    <property type="component" value="Unassembled WGS sequence"/>
</dbReference>
<reference evidence="1 2" key="1">
    <citation type="journal article" date="2015" name="Genome Biol. Evol.">
        <title>Phylogenomic analyses indicate that early fungi evolved digesting cell walls of algal ancestors of land plants.</title>
        <authorList>
            <person name="Chang Y."/>
            <person name="Wang S."/>
            <person name="Sekimoto S."/>
            <person name="Aerts A.L."/>
            <person name="Choi C."/>
            <person name="Clum A."/>
            <person name="LaButti K.M."/>
            <person name="Lindquist E.A."/>
            <person name="Yee Ngan C."/>
            <person name="Ohm R.A."/>
            <person name="Salamov A.A."/>
            <person name="Grigoriev I.V."/>
            <person name="Spatafora J.W."/>
            <person name="Berbee M.L."/>
        </authorList>
    </citation>
    <scope>NUCLEOTIDE SEQUENCE [LARGE SCALE GENOMIC DNA]</scope>
    <source>
        <strain evidence="1 2">JEL478</strain>
    </source>
</reference>
<sequence>MQVFTPGRRLFEAGELVQSHIFHHLRISELWSLRTVSRNVRQHVHTACILRFKRALAITKLPRELRDCFYLVLKSFGLRFALELIPRDVDLMTMLDIIGTAPKLSPAQAGQVFARAGFGGQRRAVAFLRRAFRAATEKAEFDAGITLEEGCLPQPSVELIDYSLLPLEGFPASLTNHDMRTIRDSLVFYDASSAFTYMIDDLQISNMNILSAAVRRSGISPRDLVIALSNAIVAPQPPDFVNTHSIVALFIMRRMWHDRVISLRDFVWMLDWSCTPDNLLTLAVMRGTNSDIVELWRHCDGRRYVSGVVAVKSAIPRKHLGETMEDLFQEKVPTTLSFHDRLGLLMRFLSGSGLSARQAWRVLGAAAKEHWSGRKGDVVALFTALISSAADDVYISPGTSPEFLRLGIPEAAAVFLSVVYNLDVERSNINGNIKLAEDLIRLPLKKDVFERILGGINMTNTGAQDLIQTMRDAASRRIEAIQARYGVLG</sequence>
<name>A0A138ZYF4_GONPJ</name>
<dbReference type="EMBL" id="KQ965861">
    <property type="protein sequence ID" value="KXS09501.1"/>
    <property type="molecule type" value="Genomic_DNA"/>
</dbReference>
<protein>
    <submittedName>
        <fullName evidence="1">Uncharacterized protein</fullName>
    </submittedName>
</protein>
<proteinExistence type="predicted"/>
<accession>A0A138ZYF4</accession>